<dbReference type="AlphaFoldDB" id="A0A395XL35"/>
<dbReference type="Gene3D" id="1.10.10.2120">
    <property type="match status" value="1"/>
</dbReference>
<dbReference type="InterPro" id="IPR029055">
    <property type="entry name" value="Ntn_hydrolases_N"/>
</dbReference>
<proteinExistence type="predicted"/>
<gene>
    <name evidence="3" type="ORF">DFSSTS7063_01921</name>
    <name evidence="2" type="ORF">DWV67_12395</name>
</gene>
<dbReference type="Proteomes" id="UP000358366">
    <property type="component" value="Unassembled WGS sequence"/>
</dbReference>
<evidence type="ECO:0000313" key="5">
    <source>
        <dbReference type="Proteomes" id="UP000358366"/>
    </source>
</evidence>
<name>A0A395XL35_9FIRM</name>
<dbReference type="NCBIfam" id="NF040521">
    <property type="entry name" value="C45_proenzyme"/>
    <property type="match status" value="1"/>
</dbReference>
<dbReference type="InterPro" id="IPR005079">
    <property type="entry name" value="Peptidase_C45_hydrolase"/>
</dbReference>
<accession>A0A395XL35</accession>
<reference evidence="2 4" key="1">
    <citation type="submission" date="2018-08" db="EMBL/GenBank/DDBJ databases">
        <title>A genome reference for cultivated species of the human gut microbiota.</title>
        <authorList>
            <person name="Zou Y."/>
            <person name="Xue W."/>
            <person name="Luo G."/>
        </authorList>
    </citation>
    <scope>NUCLEOTIDE SEQUENCE [LARGE SCALE GENOMIC DNA]</scope>
    <source>
        <strain evidence="2 4">AF12-11</strain>
    </source>
</reference>
<evidence type="ECO:0000259" key="1">
    <source>
        <dbReference type="Pfam" id="PF03417"/>
    </source>
</evidence>
<dbReference type="GO" id="GO:0016740">
    <property type="term" value="F:transferase activity"/>
    <property type="evidence" value="ECO:0007669"/>
    <property type="project" value="UniProtKB-KW"/>
</dbReference>
<organism evidence="2 4">
    <name type="scientific">Dorea formicigenerans</name>
    <dbReference type="NCBI Taxonomy" id="39486"/>
    <lineage>
        <taxon>Bacteria</taxon>
        <taxon>Bacillati</taxon>
        <taxon>Bacillota</taxon>
        <taxon>Clostridia</taxon>
        <taxon>Lachnospirales</taxon>
        <taxon>Lachnospiraceae</taxon>
        <taxon>Dorea</taxon>
    </lineage>
</organism>
<protein>
    <submittedName>
        <fullName evidence="3">Acyl-coenzyme A:6-aminopenicillanic acid acyl-transferase</fullName>
    </submittedName>
</protein>
<dbReference type="EMBL" id="CABHNI010000033">
    <property type="protein sequence ID" value="VUX11965.1"/>
    <property type="molecule type" value="Genomic_DNA"/>
</dbReference>
<dbReference type="Pfam" id="PF03417">
    <property type="entry name" value="AAT"/>
    <property type="match status" value="1"/>
</dbReference>
<feature type="domain" description="Peptidase C45 hydrolase" evidence="1">
    <location>
        <begin position="161"/>
        <end position="337"/>
    </location>
</feature>
<dbReference type="InterPro" id="IPR047801">
    <property type="entry name" value="Peptidase_C45"/>
</dbReference>
<dbReference type="InterPro" id="IPR047794">
    <property type="entry name" value="C45_proenzyme-like"/>
</dbReference>
<evidence type="ECO:0000313" key="4">
    <source>
        <dbReference type="Proteomes" id="UP000266376"/>
    </source>
</evidence>
<dbReference type="Proteomes" id="UP000266376">
    <property type="component" value="Unassembled WGS sequence"/>
</dbReference>
<dbReference type="PANTHER" id="PTHR34180:SF1">
    <property type="entry name" value="BETA-ALANYL-DOPAMINE_CARCININE HYDROLASE"/>
    <property type="match status" value="1"/>
</dbReference>
<evidence type="ECO:0000313" key="3">
    <source>
        <dbReference type="EMBL" id="VUX11965.1"/>
    </source>
</evidence>
<reference evidence="3 5" key="2">
    <citation type="submission" date="2019-07" db="EMBL/GenBank/DDBJ databases">
        <authorList>
            <person name="Hibberd C M."/>
            <person name="Gehrig L. J."/>
            <person name="Chang H.-W."/>
            <person name="Venkatesh S."/>
        </authorList>
    </citation>
    <scope>NUCLEOTIDE SEQUENCE [LARGE SCALE GENOMIC DNA]</scope>
    <source>
        <strain evidence="3">Dorea_formicigenerans_SSTS_Bg7063</strain>
    </source>
</reference>
<dbReference type="PANTHER" id="PTHR34180">
    <property type="entry name" value="PEPTIDASE C45"/>
    <property type="match status" value="1"/>
</dbReference>
<sequence>MYKKYVVVEGNAYSRGVQIGKELKNQISINYQNQTKYYRDKEDFNYRKWGDIAKRYIPAMEKWTPEVVDEIRGMAEGAQMELEQILALTTAYEKSFSRDMISEKCTSFLLAPKATYAQKVIVGQTNEECILEWMNELDTVIHHIDNGKESLIYTHPGVPAYTGINNQGLAVLWEYVDNGRTGDGVPTNAIIRHLLECANVEEAVEFLKKVPHDVPNEFGLADKSGKIVSVECFPNKVYIGWDEQYLVHTNHIVFGKEETDYTRSIATKTQYAEMENQIKKNLGDIDIEMAQNFLRSHENFPNSICAHPSPERPWNRVLAAVVHDLTCGEMHVAFGNPCETEYKKYRFRKYLMSSR</sequence>
<dbReference type="RefSeq" id="WP_105310214.1">
    <property type="nucleotide sequence ID" value="NZ_CABHNI010000033.1"/>
</dbReference>
<dbReference type="Gene3D" id="3.60.60.10">
    <property type="entry name" value="Penicillin V Acylase, Chain A"/>
    <property type="match status" value="1"/>
</dbReference>
<evidence type="ECO:0000313" key="2">
    <source>
        <dbReference type="EMBL" id="RGW51105.1"/>
    </source>
</evidence>
<dbReference type="EMBL" id="QSAJ01000034">
    <property type="protein sequence ID" value="RGW51105.1"/>
    <property type="molecule type" value="Genomic_DNA"/>
</dbReference>
<keyword evidence="3" id="KW-0808">Transferase</keyword>
<dbReference type="SUPFAM" id="SSF56235">
    <property type="entry name" value="N-terminal nucleophile aminohydrolases (Ntn hydrolases)"/>
    <property type="match status" value="1"/>
</dbReference>